<dbReference type="InterPro" id="IPR011004">
    <property type="entry name" value="Trimer_LpxA-like_sf"/>
</dbReference>
<dbReference type="PANTHER" id="PTHR23416:SF23">
    <property type="entry name" value="ACETYLTRANSFERASE C18B11.09C-RELATED"/>
    <property type="match status" value="1"/>
</dbReference>
<name>A0A1I4B0X4_9HYPH</name>
<dbReference type="SUPFAM" id="SSF51161">
    <property type="entry name" value="Trimeric LpxA-like enzymes"/>
    <property type="match status" value="1"/>
</dbReference>
<dbReference type="AlphaFoldDB" id="A0A1I4B0X4"/>
<dbReference type="GO" id="GO:0005829">
    <property type="term" value="C:cytosol"/>
    <property type="evidence" value="ECO:0007669"/>
    <property type="project" value="TreeGrafter"/>
</dbReference>
<organism evidence="3 4">
    <name type="scientific">Methylocapsa palsarum</name>
    <dbReference type="NCBI Taxonomy" id="1612308"/>
    <lineage>
        <taxon>Bacteria</taxon>
        <taxon>Pseudomonadati</taxon>
        <taxon>Pseudomonadota</taxon>
        <taxon>Alphaproteobacteria</taxon>
        <taxon>Hyphomicrobiales</taxon>
        <taxon>Beijerinckiaceae</taxon>
        <taxon>Methylocapsa</taxon>
    </lineage>
</organism>
<dbReference type="Gene3D" id="2.160.10.10">
    <property type="entry name" value="Hexapeptide repeat proteins"/>
    <property type="match status" value="1"/>
</dbReference>
<evidence type="ECO:0000313" key="4">
    <source>
        <dbReference type="Proteomes" id="UP000198755"/>
    </source>
</evidence>
<dbReference type="GO" id="GO:0008374">
    <property type="term" value="F:O-acyltransferase activity"/>
    <property type="evidence" value="ECO:0007669"/>
    <property type="project" value="TreeGrafter"/>
</dbReference>
<sequence>MEILDAGSHNPLEGGQTFPLRFLLIRTLWDLTWLLLGAWTPPPFAAWRRLILRLFGAKVSPTALVYGSTRIWYPGHLELGDYCQIGPRATLYTMAKITIDDYAIVSQGAHLCTGSHDIESAYFQTIAKPIRIKTRAWVAADAFVGPGVVVGEGAVLGACGVAFRDLEPWTVYAGNPAKLIKLRKVRFPDAG</sequence>
<dbReference type="RefSeq" id="WP_091684493.1">
    <property type="nucleotide sequence ID" value="NZ_FOSN01000012.1"/>
</dbReference>
<keyword evidence="2 3" id="KW-0808">Transferase</keyword>
<dbReference type="InterPro" id="IPR051159">
    <property type="entry name" value="Hexapeptide_acetyltransf"/>
</dbReference>
<dbReference type="EMBL" id="FOSN01000012">
    <property type="protein sequence ID" value="SFK62193.1"/>
    <property type="molecule type" value="Genomic_DNA"/>
</dbReference>
<protein>
    <submittedName>
        <fullName evidence="3">Putative colanic acid biosynthesis acetyltransferase WcaF</fullName>
    </submittedName>
</protein>
<dbReference type="PANTHER" id="PTHR23416">
    <property type="entry name" value="SIALIC ACID SYNTHASE-RELATED"/>
    <property type="match status" value="1"/>
</dbReference>
<dbReference type="OrthoDB" id="9815592at2"/>
<evidence type="ECO:0000313" key="3">
    <source>
        <dbReference type="EMBL" id="SFK62193.1"/>
    </source>
</evidence>
<keyword evidence="4" id="KW-1185">Reference proteome</keyword>
<evidence type="ECO:0000256" key="2">
    <source>
        <dbReference type="ARBA" id="ARBA00022679"/>
    </source>
</evidence>
<dbReference type="STRING" id="1612308.SAMN05444581_11269"/>
<gene>
    <name evidence="3" type="ORF">SAMN05444581_11269</name>
</gene>
<comment type="similarity">
    <text evidence="1">Belongs to the transferase hexapeptide repeat family.</text>
</comment>
<dbReference type="Proteomes" id="UP000198755">
    <property type="component" value="Unassembled WGS sequence"/>
</dbReference>
<reference evidence="3 4" key="1">
    <citation type="submission" date="2016-10" db="EMBL/GenBank/DDBJ databases">
        <authorList>
            <person name="de Groot N.N."/>
        </authorList>
    </citation>
    <scope>NUCLEOTIDE SEQUENCE [LARGE SCALE GENOMIC DNA]</scope>
    <source>
        <strain evidence="3 4">NE2</strain>
    </source>
</reference>
<accession>A0A1I4B0X4</accession>
<proteinExistence type="inferred from homology"/>
<evidence type="ECO:0000256" key="1">
    <source>
        <dbReference type="ARBA" id="ARBA00007274"/>
    </source>
</evidence>